<dbReference type="KEGG" id="lst:LSS_22260"/>
<accession>A0A097ESR0</accession>
<name>A0A097ESR0_9LEPT</name>
<dbReference type="Proteomes" id="UP000035800">
    <property type="component" value="Chromosome I"/>
</dbReference>
<evidence type="ECO:0000313" key="2">
    <source>
        <dbReference type="Proteomes" id="UP000035800"/>
    </source>
</evidence>
<sequence>MELWSYRASCVFDFFQYFVYDHSEKFFLIERSIESEIAKSREAKALVLCKAKMSD</sequence>
<dbReference type="AlphaFoldDB" id="A0A097ESR0"/>
<dbReference type="EMBL" id="CP006694">
    <property type="protein sequence ID" value="AIT10973.1"/>
    <property type="molecule type" value="Genomic_DNA"/>
</dbReference>
<evidence type="ECO:0000313" key="1">
    <source>
        <dbReference type="EMBL" id="AIT10973.1"/>
    </source>
</evidence>
<organism evidence="1 2">
    <name type="scientific">Leptospira santarosai serovar Shermani str. LT 821</name>
    <dbReference type="NCBI Taxonomy" id="758847"/>
    <lineage>
        <taxon>Bacteria</taxon>
        <taxon>Pseudomonadati</taxon>
        <taxon>Spirochaetota</taxon>
        <taxon>Spirochaetia</taxon>
        <taxon>Leptospirales</taxon>
        <taxon>Leptospiraceae</taxon>
        <taxon>Leptospira</taxon>
    </lineage>
</organism>
<reference evidence="1 2" key="2">
    <citation type="journal article" date="2014" name="Emerg. Microbes Infect.">
        <title>Potential impact on kidney infection: a whole-genome analysis of Leptospira santarosai serovar Shermani.</title>
        <authorList>
            <person name="Chou L.F."/>
            <person name="Chen T.W."/>
            <person name="Ko Y.C."/>
            <person name="Pan M.J."/>
            <person name="Tian Y.C."/>
            <person name="Chiu C.H."/>
            <person name="Tang P."/>
            <person name="Hung C.C."/>
            <person name="Yang C.W."/>
        </authorList>
    </citation>
    <scope>NUCLEOTIDE SEQUENCE</scope>
    <source>
        <strain evidence="1 2">LT 821</strain>
    </source>
</reference>
<gene>
    <name evidence="1" type="ORF">LSS_22260</name>
</gene>
<protein>
    <submittedName>
        <fullName evidence="1">Uncharacterized protein</fullName>
    </submittedName>
</protein>
<proteinExistence type="predicted"/>
<reference evidence="1 2" key="1">
    <citation type="journal article" date="2012" name="Gene">
        <title>Sequence of Leptospira santarosai serovar Shermani genome and prediction of virulence-associated genes.</title>
        <authorList>
            <person name="Chou L.F."/>
            <person name="Chen Y.T."/>
            <person name="Lu C.W."/>
            <person name="Ko Y.C."/>
            <person name="Tang C.Y."/>
            <person name="Pan M.J."/>
            <person name="Tian Y.C."/>
            <person name="Chiu C.H."/>
            <person name="Hung C.C."/>
            <person name="Yang C.W."/>
        </authorList>
    </citation>
    <scope>NUCLEOTIDE SEQUENCE [LARGE SCALE GENOMIC DNA]</scope>
    <source>
        <strain evidence="1">LT 821</strain>
    </source>
</reference>